<dbReference type="Proteomes" id="UP000500953">
    <property type="component" value="Chromosome"/>
</dbReference>
<name>A0A6G9ZE79_9NOCA</name>
<sequence length="127" mass="13913">MQDVVEAIAPLIETRYGGIDPVHEADDQSKLAALAADMEVNGWQGAPLVVAGEQALTGAHRYLAARRADIEIPRVQIDDVCELYGVDWAALEDTYGCCDGYDWYEAARHLDEVLPVAVIDYLGIDVH</sequence>
<gene>
    <name evidence="1" type="ORF">F6W96_40965</name>
</gene>
<organism evidence="1 2">
    <name type="scientific">Nocardia terpenica</name>
    <dbReference type="NCBI Taxonomy" id="455432"/>
    <lineage>
        <taxon>Bacteria</taxon>
        <taxon>Bacillati</taxon>
        <taxon>Actinomycetota</taxon>
        <taxon>Actinomycetes</taxon>
        <taxon>Mycobacteriales</taxon>
        <taxon>Nocardiaceae</taxon>
        <taxon>Nocardia</taxon>
    </lineage>
</organism>
<dbReference type="AlphaFoldDB" id="A0A6G9ZE79"/>
<protein>
    <submittedName>
        <fullName evidence="1">Uncharacterized protein</fullName>
    </submittedName>
</protein>
<evidence type="ECO:0000313" key="1">
    <source>
        <dbReference type="EMBL" id="QIS23711.1"/>
    </source>
</evidence>
<reference evidence="1 2" key="1">
    <citation type="journal article" date="2019" name="ACS Chem. Biol.">
        <title>Identification and Mobilization of a Cryptic Antibiotic Biosynthesis Gene Locus from a Human-Pathogenic Nocardia Isolate.</title>
        <authorList>
            <person name="Herisse M."/>
            <person name="Ishida K."/>
            <person name="Porter J.L."/>
            <person name="Howden B."/>
            <person name="Hertweck C."/>
            <person name="Stinear T.P."/>
            <person name="Pidot S.J."/>
        </authorList>
    </citation>
    <scope>NUCLEOTIDE SEQUENCE [LARGE SCALE GENOMIC DNA]</scope>
    <source>
        <strain evidence="1 2">AUSMDU00012715</strain>
    </source>
</reference>
<dbReference type="EMBL" id="CP046173">
    <property type="protein sequence ID" value="QIS23711.1"/>
    <property type="molecule type" value="Genomic_DNA"/>
</dbReference>
<dbReference type="RefSeq" id="WP_167491029.1">
    <property type="nucleotide sequence ID" value="NZ_CP046173.1"/>
</dbReference>
<proteinExistence type="predicted"/>
<accession>A0A6G9ZE79</accession>
<evidence type="ECO:0000313" key="2">
    <source>
        <dbReference type="Proteomes" id="UP000500953"/>
    </source>
</evidence>